<dbReference type="Proteomes" id="UP000324705">
    <property type="component" value="Chromosome 3B"/>
</dbReference>
<sequence length="87" mass="9113">MVAREGAIPPLVALSKSSSAEALVEMLRQPRSGSLRATRPAAIVAAGDTIQLPTRSGQASDPEEDTILYFFHAFTTDPGGYCPLAAP</sequence>
<evidence type="ECO:0000313" key="2">
    <source>
        <dbReference type="Proteomes" id="UP000324705"/>
    </source>
</evidence>
<proteinExistence type="predicted"/>
<gene>
    <name evidence="1" type="ORF">TRITD_3Bv1G130320</name>
</gene>
<dbReference type="EMBL" id="LT934116">
    <property type="protein sequence ID" value="VAH77541.1"/>
    <property type="molecule type" value="Genomic_DNA"/>
</dbReference>
<accession>A0A9R1QK81</accession>
<organism evidence="1 2">
    <name type="scientific">Triticum turgidum subsp. durum</name>
    <name type="common">Durum wheat</name>
    <name type="synonym">Triticum durum</name>
    <dbReference type="NCBI Taxonomy" id="4567"/>
    <lineage>
        <taxon>Eukaryota</taxon>
        <taxon>Viridiplantae</taxon>
        <taxon>Streptophyta</taxon>
        <taxon>Embryophyta</taxon>
        <taxon>Tracheophyta</taxon>
        <taxon>Spermatophyta</taxon>
        <taxon>Magnoliopsida</taxon>
        <taxon>Liliopsida</taxon>
        <taxon>Poales</taxon>
        <taxon>Poaceae</taxon>
        <taxon>BOP clade</taxon>
        <taxon>Pooideae</taxon>
        <taxon>Triticodae</taxon>
        <taxon>Triticeae</taxon>
        <taxon>Triticinae</taxon>
        <taxon>Triticum</taxon>
    </lineage>
</organism>
<dbReference type="Gramene" id="TRITD3Bv1G130320.1">
    <property type="protein sequence ID" value="TRITD3Bv1G130320.1"/>
    <property type="gene ID" value="TRITD3Bv1G130320"/>
</dbReference>
<dbReference type="AlphaFoldDB" id="A0A9R1QK81"/>
<protein>
    <submittedName>
        <fullName evidence="1">Uncharacterized protein</fullName>
    </submittedName>
</protein>
<evidence type="ECO:0000313" key="1">
    <source>
        <dbReference type="EMBL" id="VAH77541.1"/>
    </source>
</evidence>
<name>A0A9R1QK81_TRITD</name>
<reference evidence="1 2" key="1">
    <citation type="submission" date="2017-09" db="EMBL/GenBank/DDBJ databases">
        <authorList>
            <consortium name="International Durum Wheat Genome Sequencing Consortium (IDWGSC)"/>
            <person name="Milanesi L."/>
        </authorList>
    </citation>
    <scope>NUCLEOTIDE SEQUENCE [LARGE SCALE GENOMIC DNA]</scope>
    <source>
        <strain evidence="2">cv. Svevo</strain>
    </source>
</reference>
<keyword evidence="2" id="KW-1185">Reference proteome</keyword>